<dbReference type="AlphaFoldDB" id="A0A2G9UZ27"/>
<dbReference type="Proteomes" id="UP000230423">
    <property type="component" value="Unassembled WGS sequence"/>
</dbReference>
<dbReference type="InterPro" id="IPR008930">
    <property type="entry name" value="Terpenoid_cyclase/PrenylTrfase"/>
</dbReference>
<dbReference type="SMART" id="SM01419">
    <property type="entry name" value="Thiol-ester_cl"/>
    <property type="match status" value="1"/>
</dbReference>
<evidence type="ECO:0000259" key="5">
    <source>
        <dbReference type="Pfam" id="PF00207"/>
    </source>
</evidence>
<feature type="domain" description="Alpha-macroglobulin-like TED" evidence="6">
    <location>
        <begin position="398"/>
        <end position="451"/>
    </location>
</feature>
<dbReference type="Gene3D" id="2.60.40.10">
    <property type="entry name" value="Immunoglobulins"/>
    <property type="match status" value="1"/>
</dbReference>
<dbReference type="InterPro" id="IPR014756">
    <property type="entry name" value="Ig_E-set"/>
</dbReference>
<accession>A0A2G9UZ27</accession>
<proteinExistence type="inferred from homology"/>
<keyword evidence="3" id="KW-0722">Serine protease inhibitor</keyword>
<keyword evidence="2" id="KW-0646">Protease inhibitor</keyword>
<evidence type="ECO:0000256" key="4">
    <source>
        <dbReference type="ARBA" id="ARBA00023157"/>
    </source>
</evidence>
<dbReference type="PANTHER" id="PTHR11412:SF175">
    <property type="entry name" value="TEP (THIOLESTER CONTAINING PROTEIN)"/>
    <property type="match status" value="1"/>
</dbReference>
<dbReference type="InterPro" id="IPR041813">
    <property type="entry name" value="A2M_TED"/>
</dbReference>
<dbReference type="InterPro" id="IPR050473">
    <property type="entry name" value="A2M/Complement_sys"/>
</dbReference>
<dbReference type="InterPro" id="IPR001599">
    <property type="entry name" value="Macroglobln_a2"/>
</dbReference>
<evidence type="ECO:0000259" key="6">
    <source>
        <dbReference type="Pfam" id="PF07678"/>
    </source>
</evidence>
<dbReference type="InterPro" id="IPR011626">
    <property type="entry name" value="Alpha-macroglobulin_TED"/>
</dbReference>
<dbReference type="Pfam" id="PF00207">
    <property type="entry name" value="A2M"/>
    <property type="match status" value="1"/>
</dbReference>
<reference evidence="7 8" key="1">
    <citation type="submission" date="2015-09" db="EMBL/GenBank/DDBJ databases">
        <title>Draft genome of the parasitic nematode Teladorsagia circumcincta isolate WARC Sus (inbred).</title>
        <authorList>
            <person name="Mitreva M."/>
        </authorList>
    </citation>
    <scope>NUCLEOTIDE SEQUENCE [LARGE SCALE GENOMIC DNA]</scope>
    <source>
        <strain evidence="7 8">S</strain>
    </source>
</reference>
<dbReference type="GO" id="GO:0005615">
    <property type="term" value="C:extracellular space"/>
    <property type="evidence" value="ECO:0007669"/>
    <property type="project" value="InterPro"/>
</dbReference>
<dbReference type="Gene3D" id="2.60.120.1540">
    <property type="match status" value="1"/>
</dbReference>
<dbReference type="GO" id="GO:0004867">
    <property type="term" value="F:serine-type endopeptidase inhibitor activity"/>
    <property type="evidence" value="ECO:0007669"/>
    <property type="project" value="UniProtKB-KW"/>
</dbReference>
<dbReference type="InterPro" id="IPR013783">
    <property type="entry name" value="Ig-like_fold"/>
</dbReference>
<dbReference type="PANTHER" id="PTHR11412">
    <property type="entry name" value="MACROGLOBULIN / COMPLEMENT"/>
    <property type="match status" value="1"/>
</dbReference>
<protein>
    <submittedName>
        <fullName evidence="7">A-macroglobulin complement component</fullName>
    </submittedName>
</protein>
<evidence type="ECO:0000256" key="3">
    <source>
        <dbReference type="ARBA" id="ARBA00022900"/>
    </source>
</evidence>
<comment type="similarity">
    <text evidence="1">Belongs to the protease inhibitor I39 (alpha-2-macroglobulin) family.</text>
</comment>
<evidence type="ECO:0000313" key="7">
    <source>
        <dbReference type="EMBL" id="PIO74982.1"/>
    </source>
</evidence>
<evidence type="ECO:0000256" key="2">
    <source>
        <dbReference type="ARBA" id="ARBA00022690"/>
    </source>
</evidence>
<dbReference type="EMBL" id="KZ345194">
    <property type="protein sequence ID" value="PIO74982.1"/>
    <property type="molecule type" value="Genomic_DNA"/>
</dbReference>
<evidence type="ECO:0000256" key="1">
    <source>
        <dbReference type="ARBA" id="ARBA00010952"/>
    </source>
</evidence>
<gene>
    <name evidence="7" type="ORF">TELCIR_02993</name>
</gene>
<sequence>MDRARHTNKLRVFRPFFIRLNLPYSVKRGEKFALQVLVFNYMEKEQDVMFKIWVTVTLKHDDGSGFDFLNKDGSIRKSRDAAERNYNIRVVSVPGGGVSKAVYFPIVPTEIGMVKLTVTAQAAQAGDGVEEPLRVEPEGYRVDRNVPVVIDLNNATDFEKVVQMLWPSDVVEGSQKARFELIGDIMGPVLSNIEGLVRMPYGCGEQNMLNFVPNIVVLRYLKATNRAEPTIEAKAVKFMEAGYQRELTYRRNDNSFSAFGESDKFGSTWLTAFVVRSFAQARAYIFVDPTVLTKSIAFLNGQQMETGAFAEHGEVHHKDMQGGASEGGIGLTAYVVVALLENGIRNDNGIAFLEKHLDDLKNDAYGLAVTAYALRLANSDKKKDALAALEKLQIVDKDVETTGYVLLNYMLDGDTEKGLPLVRWLTGQRNAYGGFSSTQDTVIALQALGSYAEHAYSADSNVTVTVMNGADSQTFGVTPSNAIVLQSYEVRLFDDIGFQVPFNSLQI</sequence>
<dbReference type="InterPro" id="IPR019742">
    <property type="entry name" value="MacrogloblnA2_CS"/>
</dbReference>
<keyword evidence="4" id="KW-1015">Disulfide bond</keyword>
<dbReference type="Gene3D" id="1.50.10.20">
    <property type="match status" value="1"/>
</dbReference>
<dbReference type="PROSITE" id="PS00477">
    <property type="entry name" value="ALPHA_2_MACROGLOBULIN"/>
    <property type="match status" value="1"/>
</dbReference>
<dbReference type="SUPFAM" id="SSF81296">
    <property type="entry name" value="E set domains"/>
    <property type="match status" value="1"/>
</dbReference>
<feature type="domain" description="Alpha-macroglobulin-like TED" evidence="6">
    <location>
        <begin position="181"/>
        <end position="394"/>
    </location>
</feature>
<dbReference type="OrthoDB" id="9998011at2759"/>
<evidence type="ECO:0000313" key="8">
    <source>
        <dbReference type="Proteomes" id="UP000230423"/>
    </source>
</evidence>
<dbReference type="CDD" id="cd02897">
    <property type="entry name" value="A2M_2"/>
    <property type="match status" value="1"/>
</dbReference>
<keyword evidence="8" id="KW-1185">Reference proteome</keyword>
<feature type="domain" description="Alpha-2-macroglobulin" evidence="5">
    <location>
        <begin position="7"/>
        <end position="49"/>
    </location>
</feature>
<organism evidence="7 8">
    <name type="scientific">Teladorsagia circumcincta</name>
    <name type="common">Brown stomach worm</name>
    <name type="synonym">Ostertagia circumcincta</name>
    <dbReference type="NCBI Taxonomy" id="45464"/>
    <lineage>
        <taxon>Eukaryota</taxon>
        <taxon>Metazoa</taxon>
        <taxon>Ecdysozoa</taxon>
        <taxon>Nematoda</taxon>
        <taxon>Chromadorea</taxon>
        <taxon>Rhabditida</taxon>
        <taxon>Rhabditina</taxon>
        <taxon>Rhabditomorpha</taxon>
        <taxon>Strongyloidea</taxon>
        <taxon>Trichostrongylidae</taxon>
        <taxon>Teladorsagia</taxon>
    </lineage>
</organism>
<dbReference type="InterPro" id="IPR047565">
    <property type="entry name" value="Alpha-macroglob_thiol-ester_cl"/>
</dbReference>
<name>A0A2G9UZ27_TELCI</name>
<dbReference type="Pfam" id="PF07678">
    <property type="entry name" value="TED_complement"/>
    <property type="match status" value="2"/>
</dbReference>
<dbReference type="SUPFAM" id="SSF48239">
    <property type="entry name" value="Terpenoid cyclases/Protein prenyltransferases"/>
    <property type="match status" value="1"/>
</dbReference>